<dbReference type="PANTHER" id="PTHR32487">
    <property type="entry name" value="3-OXO-DELTA(4,5)-STEROID 5-BETA-REDUCTASE"/>
    <property type="match status" value="1"/>
</dbReference>
<evidence type="ECO:0000259" key="1">
    <source>
        <dbReference type="Pfam" id="PF22917"/>
    </source>
</evidence>
<organism evidence="2 3">
    <name type="scientific">Penicillium flavigenum</name>
    <dbReference type="NCBI Taxonomy" id="254877"/>
    <lineage>
        <taxon>Eukaryota</taxon>
        <taxon>Fungi</taxon>
        <taxon>Dikarya</taxon>
        <taxon>Ascomycota</taxon>
        <taxon>Pezizomycotina</taxon>
        <taxon>Eurotiomycetes</taxon>
        <taxon>Eurotiomycetidae</taxon>
        <taxon>Eurotiales</taxon>
        <taxon>Aspergillaceae</taxon>
        <taxon>Penicillium</taxon>
    </lineage>
</organism>
<dbReference type="EMBL" id="MLQL01000012">
    <property type="protein sequence ID" value="OQE22833.1"/>
    <property type="molecule type" value="Genomic_DNA"/>
</dbReference>
<comment type="caution">
    <text evidence="2">The sequence shown here is derived from an EMBL/GenBank/DDBJ whole genome shotgun (WGS) entry which is preliminary data.</text>
</comment>
<reference evidence="3" key="1">
    <citation type="journal article" date="2017" name="Nat. Microbiol.">
        <title>Global analysis of biosynthetic gene clusters reveals vast potential of secondary metabolite production in Penicillium species.</title>
        <authorList>
            <person name="Nielsen J.C."/>
            <person name="Grijseels S."/>
            <person name="Prigent S."/>
            <person name="Ji B."/>
            <person name="Dainat J."/>
            <person name="Nielsen K.F."/>
            <person name="Frisvad J.C."/>
            <person name="Workman M."/>
            <person name="Nielsen J."/>
        </authorList>
    </citation>
    <scope>NUCLEOTIDE SEQUENCE [LARGE SCALE GENOMIC DNA]</scope>
    <source>
        <strain evidence="3">IBT 14082</strain>
    </source>
</reference>
<proteinExistence type="predicted"/>
<dbReference type="STRING" id="254877.A0A1V6TB55"/>
<dbReference type="SUPFAM" id="SSF51735">
    <property type="entry name" value="NAD(P)-binding Rossmann-fold domains"/>
    <property type="match status" value="1"/>
</dbReference>
<dbReference type="Pfam" id="PF22917">
    <property type="entry name" value="PRISE"/>
    <property type="match status" value="1"/>
</dbReference>
<dbReference type="InterPro" id="IPR036291">
    <property type="entry name" value="NAD(P)-bd_dom_sf"/>
</dbReference>
<feature type="domain" description="PRISE-like Rossmann-fold" evidence="1">
    <location>
        <begin position="9"/>
        <end position="385"/>
    </location>
</feature>
<name>A0A1V6TB55_9EURO</name>
<accession>A0A1V6TB55</accession>
<dbReference type="AlphaFoldDB" id="A0A1V6TB55"/>
<dbReference type="InterPro" id="IPR055222">
    <property type="entry name" value="PRISE-like_Rossmann-fold"/>
</dbReference>
<dbReference type="PANTHER" id="PTHR32487:SF8">
    <property type="entry name" value="NAD-DEPENDENT EPIMERASE_DEHYDRATASE DOMAIN-CONTAINING PROTEIN"/>
    <property type="match status" value="1"/>
</dbReference>
<evidence type="ECO:0000313" key="2">
    <source>
        <dbReference type="EMBL" id="OQE22833.1"/>
    </source>
</evidence>
<gene>
    <name evidence="2" type="ORF">PENFLA_c012G08177</name>
</gene>
<protein>
    <recommendedName>
        <fullName evidence="1">PRISE-like Rossmann-fold domain-containing protein</fullName>
    </recommendedName>
</protein>
<dbReference type="Gene3D" id="3.40.50.720">
    <property type="entry name" value="NAD(P)-binding Rossmann-like Domain"/>
    <property type="match status" value="1"/>
</dbReference>
<sequence>MSSQTGKHALIFGASGISGWALLNQTLQYPTPTTFNRVTGLCNRPWTNKDAYLPDDPRLNIVSGIDLTQSVETVKAQLKEKVEKVESVDVVFFCAYIQTGDFQSLRKVNTDLLQTAIQAISAVSPTMEAVILQTGGKGYGLEFPKEVNIQPPLYEKMPRIPSPWRENIFYYDQYDLLKKLSEDQNWTFSEIRPDGIVGFAPGSNVMNMAYGIAFYLTLYREVNGKDAKVPFPGRPHGYHTRHTDTFQDILAKMEIFAALNRDKCENGSSFNCGDGEAVTWDQVWPGICSYFGLSGVEPDGKQKNMQDFVSENKAIWDRLVLTHGLKKGLIESQNWGHANFMLVDFDFAREYSLEAARSVGFNEQIVTLQGYHVTFDRMVNAKFIPTPSS</sequence>
<dbReference type="OrthoDB" id="1731983at2759"/>
<evidence type="ECO:0000313" key="3">
    <source>
        <dbReference type="Proteomes" id="UP000191342"/>
    </source>
</evidence>
<dbReference type="Proteomes" id="UP000191342">
    <property type="component" value="Unassembled WGS sequence"/>
</dbReference>
<dbReference type="CDD" id="cd08948">
    <property type="entry name" value="5beta-POR_like_SDR_a"/>
    <property type="match status" value="1"/>
</dbReference>
<keyword evidence="3" id="KW-1185">Reference proteome</keyword>